<evidence type="ECO:0000256" key="4">
    <source>
        <dbReference type="ARBA" id="ARBA00022989"/>
    </source>
</evidence>
<protein>
    <recommendedName>
        <fullName evidence="9">YihY/virulence factor BrkB family protein</fullName>
    </recommendedName>
</protein>
<feature type="transmembrane region" description="Helical" evidence="6">
    <location>
        <begin position="135"/>
        <end position="160"/>
    </location>
</feature>
<evidence type="ECO:0008006" key="9">
    <source>
        <dbReference type="Google" id="ProtNLM"/>
    </source>
</evidence>
<comment type="subcellular location">
    <subcellularLocation>
        <location evidence="1">Cell membrane</location>
        <topology evidence="1">Multi-pass membrane protein</topology>
    </subcellularLocation>
</comment>
<reference evidence="7" key="1">
    <citation type="submission" date="2019-09" db="EMBL/GenBank/DDBJ databases">
        <authorList>
            <person name="Cremers G."/>
        </authorList>
    </citation>
    <scope>NUCLEOTIDE SEQUENCE [LARGE SCALE GENOMIC DNA]</scope>
    <source>
        <strain evidence="7">3B</strain>
    </source>
</reference>
<feature type="transmembrane region" description="Helical" evidence="6">
    <location>
        <begin position="215"/>
        <end position="236"/>
    </location>
</feature>
<sequence>MRRFWLRVSFLFGDALRGWLRHKSPKMGAALACYAIFSIAPMILFLLTFTSILFSMKEAQSYLAQALHDLGGAPMASAVQMLLTTAWPPHPGTPAALTATVSLLFGASGVFVELRDSLNTIWGVTEKPQGPLLALLWDRAVSFAMVAVVGLLLLVAPLAVTTMDALSQPLSSAFPWYPTFYNIARVLTSFLVVVLLFAVLFRVLPQGPVTWKEAFFGGVGTALLFEVGRAGLSFFLSHSSIASLYGAVGSLLILLLWIYYSAQIFFLGAELTRAYAYRFGSGRATHRRHPT</sequence>
<dbReference type="EMBL" id="CABFUZ020000121">
    <property type="protein sequence ID" value="VVM06645.1"/>
    <property type="molecule type" value="Genomic_DNA"/>
</dbReference>
<feature type="transmembrane region" description="Helical" evidence="6">
    <location>
        <begin position="27"/>
        <end position="54"/>
    </location>
</feature>
<organism evidence="7 8">
    <name type="scientific">Methylacidimicrobium cyclopophantes</name>
    <dbReference type="NCBI Taxonomy" id="1041766"/>
    <lineage>
        <taxon>Bacteria</taxon>
        <taxon>Pseudomonadati</taxon>
        <taxon>Verrucomicrobiota</taxon>
        <taxon>Methylacidimicrobium</taxon>
    </lineage>
</organism>
<feature type="transmembrane region" description="Helical" evidence="6">
    <location>
        <begin position="242"/>
        <end position="260"/>
    </location>
</feature>
<dbReference type="PIRSF" id="PIRSF035875">
    <property type="entry name" value="RNase_BN"/>
    <property type="match status" value="1"/>
</dbReference>
<evidence type="ECO:0000256" key="6">
    <source>
        <dbReference type="SAM" id="Phobius"/>
    </source>
</evidence>
<evidence type="ECO:0000313" key="7">
    <source>
        <dbReference type="EMBL" id="VVM06645.1"/>
    </source>
</evidence>
<keyword evidence="5 6" id="KW-0472">Membrane</keyword>
<evidence type="ECO:0000256" key="5">
    <source>
        <dbReference type="ARBA" id="ARBA00023136"/>
    </source>
</evidence>
<name>A0A5E6MB54_9BACT</name>
<dbReference type="Pfam" id="PF03631">
    <property type="entry name" value="Virul_fac_BrkB"/>
    <property type="match status" value="1"/>
</dbReference>
<keyword evidence="2" id="KW-1003">Cell membrane</keyword>
<evidence type="ECO:0000256" key="1">
    <source>
        <dbReference type="ARBA" id="ARBA00004651"/>
    </source>
</evidence>
<dbReference type="PANTHER" id="PTHR30213:SF1">
    <property type="entry name" value="INNER MEMBRANE PROTEIN YHJD"/>
    <property type="match status" value="1"/>
</dbReference>
<gene>
    <name evidence="7" type="ORF">MAMC_01153</name>
</gene>
<evidence type="ECO:0000313" key="8">
    <source>
        <dbReference type="Proteomes" id="UP000381693"/>
    </source>
</evidence>
<feature type="transmembrane region" description="Helical" evidence="6">
    <location>
        <begin position="180"/>
        <end position="203"/>
    </location>
</feature>
<dbReference type="AlphaFoldDB" id="A0A5E6MB54"/>
<dbReference type="InterPro" id="IPR017039">
    <property type="entry name" value="Virul_fac_BrkB"/>
</dbReference>
<proteinExistence type="predicted"/>
<dbReference type="Proteomes" id="UP000381693">
    <property type="component" value="Unassembled WGS sequence"/>
</dbReference>
<comment type="caution">
    <text evidence="7">The sequence shown here is derived from an EMBL/GenBank/DDBJ whole genome shotgun (WGS) entry which is preliminary data.</text>
</comment>
<dbReference type="RefSeq" id="WP_142525185.1">
    <property type="nucleotide sequence ID" value="NZ_CABFUZ020000121.1"/>
</dbReference>
<dbReference type="OrthoDB" id="9797028at2"/>
<keyword evidence="3 6" id="KW-0812">Transmembrane</keyword>
<dbReference type="PANTHER" id="PTHR30213">
    <property type="entry name" value="INNER MEMBRANE PROTEIN YHJD"/>
    <property type="match status" value="1"/>
</dbReference>
<keyword evidence="8" id="KW-1185">Reference proteome</keyword>
<evidence type="ECO:0000256" key="2">
    <source>
        <dbReference type="ARBA" id="ARBA00022475"/>
    </source>
</evidence>
<dbReference type="GO" id="GO:0005886">
    <property type="term" value="C:plasma membrane"/>
    <property type="evidence" value="ECO:0007669"/>
    <property type="project" value="UniProtKB-SubCell"/>
</dbReference>
<feature type="transmembrane region" description="Helical" evidence="6">
    <location>
        <begin position="95"/>
        <end position="114"/>
    </location>
</feature>
<evidence type="ECO:0000256" key="3">
    <source>
        <dbReference type="ARBA" id="ARBA00022692"/>
    </source>
</evidence>
<keyword evidence="4 6" id="KW-1133">Transmembrane helix</keyword>
<accession>A0A5E6MB54</accession>
<dbReference type="NCBIfam" id="TIGR00765">
    <property type="entry name" value="yihY_not_rbn"/>
    <property type="match status" value="1"/>
</dbReference>